<evidence type="ECO:0000313" key="2">
    <source>
        <dbReference type="Proteomes" id="UP000541444"/>
    </source>
</evidence>
<name>A0A7J7LCB0_9MAGN</name>
<reference evidence="1 2" key="1">
    <citation type="journal article" date="2020" name="IScience">
        <title>Genome Sequencing of the Endangered Kingdonia uniflora (Circaeasteraceae, Ranunculales) Reveals Potential Mechanisms of Evolutionary Specialization.</title>
        <authorList>
            <person name="Sun Y."/>
            <person name="Deng T."/>
            <person name="Zhang A."/>
            <person name="Moore M.J."/>
            <person name="Landis J.B."/>
            <person name="Lin N."/>
            <person name="Zhang H."/>
            <person name="Zhang X."/>
            <person name="Huang J."/>
            <person name="Zhang X."/>
            <person name="Sun H."/>
            <person name="Wang H."/>
        </authorList>
    </citation>
    <scope>NUCLEOTIDE SEQUENCE [LARGE SCALE GENOMIC DNA]</scope>
    <source>
        <strain evidence="1">TB1705</strain>
        <tissue evidence="1">Leaf</tissue>
    </source>
</reference>
<dbReference type="PANTHER" id="PTHR10257:SF3">
    <property type="entry name" value="SERINE_THREONINE-PROTEIN PHOSPHATASE 2A 56 KDA REGULATORY SUBUNIT GAMMA ISOFORM"/>
    <property type="match status" value="1"/>
</dbReference>
<comment type="caution">
    <text evidence="1">The sequence shown here is derived from an EMBL/GenBank/DDBJ whole genome shotgun (WGS) entry which is preliminary data.</text>
</comment>
<dbReference type="GO" id="GO:0000159">
    <property type="term" value="C:protein phosphatase type 2A complex"/>
    <property type="evidence" value="ECO:0007669"/>
    <property type="project" value="InterPro"/>
</dbReference>
<dbReference type="PANTHER" id="PTHR10257">
    <property type="entry name" value="SERINE/THREONINE PROTEIN PHOSPHATASE 2A PP2A REGULATORY SUBUNIT B"/>
    <property type="match status" value="1"/>
</dbReference>
<dbReference type="Gene3D" id="1.25.10.10">
    <property type="entry name" value="Leucine-rich Repeat Variant"/>
    <property type="match status" value="1"/>
</dbReference>
<evidence type="ECO:0000313" key="1">
    <source>
        <dbReference type="EMBL" id="KAF6140277.1"/>
    </source>
</evidence>
<dbReference type="OrthoDB" id="10264446at2759"/>
<gene>
    <name evidence="1" type="ORF">GIB67_000325</name>
</gene>
<dbReference type="Pfam" id="PF01603">
    <property type="entry name" value="B56"/>
    <property type="match status" value="1"/>
</dbReference>
<dbReference type="InterPro" id="IPR002554">
    <property type="entry name" value="PP2A_B56"/>
</dbReference>
<dbReference type="InterPro" id="IPR011989">
    <property type="entry name" value="ARM-like"/>
</dbReference>
<accession>A0A7J7LCB0</accession>
<sequence length="102" mass="12050">MVAERALFLWNNDHIVGLIAQNRKVILPIIFEALEKNIRSHWNQAVNGLTGNVRKMFLDMDTDLFEECQRAYIEKEETAQDREEKRELTWKRLKAVATEKYG</sequence>
<proteinExistence type="predicted"/>
<dbReference type="GO" id="GO:0019888">
    <property type="term" value="F:protein phosphatase regulator activity"/>
    <property type="evidence" value="ECO:0007669"/>
    <property type="project" value="InterPro"/>
</dbReference>
<dbReference type="EMBL" id="JACGCM010002394">
    <property type="protein sequence ID" value="KAF6140277.1"/>
    <property type="molecule type" value="Genomic_DNA"/>
</dbReference>
<dbReference type="SUPFAM" id="SSF48371">
    <property type="entry name" value="ARM repeat"/>
    <property type="match status" value="1"/>
</dbReference>
<keyword evidence="2" id="KW-1185">Reference proteome</keyword>
<organism evidence="1 2">
    <name type="scientific">Kingdonia uniflora</name>
    <dbReference type="NCBI Taxonomy" id="39325"/>
    <lineage>
        <taxon>Eukaryota</taxon>
        <taxon>Viridiplantae</taxon>
        <taxon>Streptophyta</taxon>
        <taxon>Embryophyta</taxon>
        <taxon>Tracheophyta</taxon>
        <taxon>Spermatophyta</taxon>
        <taxon>Magnoliopsida</taxon>
        <taxon>Ranunculales</taxon>
        <taxon>Circaeasteraceae</taxon>
        <taxon>Kingdonia</taxon>
    </lineage>
</organism>
<dbReference type="Proteomes" id="UP000541444">
    <property type="component" value="Unassembled WGS sequence"/>
</dbReference>
<dbReference type="InterPro" id="IPR016024">
    <property type="entry name" value="ARM-type_fold"/>
</dbReference>
<protein>
    <submittedName>
        <fullName evidence="1">Uncharacterized protein</fullName>
    </submittedName>
</protein>
<dbReference type="GO" id="GO:0007165">
    <property type="term" value="P:signal transduction"/>
    <property type="evidence" value="ECO:0007669"/>
    <property type="project" value="InterPro"/>
</dbReference>
<dbReference type="AlphaFoldDB" id="A0A7J7LCB0"/>